<comment type="caution">
    <text evidence="7">The sequence shown here is derived from an EMBL/GenBank/DDBJ whole genome shotgun (WGS) entry which is preliminary data.</text>
</comment>
<dbReference type="PANTHER" id="PTHR21411:SF0">
    <property type="entry name" value="REGULATORY PROTEIN ZESTE"/>
    <property type="match status" value="1"/>
</dbReference>
<feature type="domain" description="Myb/SANT-like DNA-binding" evidence="6">
    <location>
        <begin position="7"/>
        <end position="84"/>
    </location>
</feature>
<dbReference type="EMBL" id="JARPUR010000002">
    <property type="protein sequence ID" value="KAK4883359.1"/>
    <property type="molecule type" value="Genomic_DNA"/>
</dbReference>
<organism evidence="7 8">
    <name type="scientific">Aquatica leii</name>
    <dbReference type="NCBI Taxonomy" id="1421715"/>
    <lineage>
        <taxon>Eukaryota</taxon>
        <taxon>Metazoa</taxon>
        <taxon>Ecdysozoa</taxon>
        <taxon>Arthropoda</taxon>
        <taxon>Hexapoda</taxon>
        <taxon>Insecta</taxon>
        <taxon>Pterygota</taxon>
        <taxon>Neoptera</taxon>
        <taxon>Endopterygota</taxon>
        <taxon>Coleoptera</taxon>
        <taxon>Polyphaga</taxon>
        <taxon>Elateriformia</taxon>
        <taxon>Elateroidea</taxon>
        <taxon>Lampyridae</taxon>
        <taxon>Luciolinae</taxon>
        <taxon>Aquatica</taxon>
    </lineage>
</organism>
<dbReference type="Pfam" id="PF13873">
    <property type="entry name" value="Myb_DNA-bind_5"/>
    <property type="match status" value="1"/>
</dbReference>
<gene>
    <name evidence="7" type="ORF">RN001_006678</name>
</gene>
<keyword evidence="3" id="KW-0805">Transcription regulation</keyword>
<dbReference type="Proteomes" id="UP001353858">
    <property type="component" value="Unassembled WGS sequence"/>
</dbReference>
<keyword evidence="8" id="KW-1185">Reference proteome</keyword>
<evidence type="ECO:0000256" key="2">
    <source>
        <dbReference type="ARBA" id="ARBA00016807"/>
    </source>
</evidence>
<dbReference type="PANTHER" id="PTHR21411">
    <property type="entry name" value="APONTIC"/>
    <property type="match status" value="1"/>
</dbReference>
<comment type="subunit">
    <text evidence="1">Self-associates forming complexes of several hundred monomers.</text>
</comment>
<proteinExistence type="predicted"/>
<evidence type="ECO:0000256" key="4">
    <source>
        <dbReference type="ARBA" id="ARBA00023163"/>
    </source>
</evidence>
<dbReference type="AlphaFoldDB" id="A0AAN7PDY9"/>
<comment type="function">
    <text evidence="5">Involved in transvection phenomena (= synapsis-dependent gene expression), where the synaptic pairing of chromosomes carrying genes with which zeste interacts influences the expression of these genes. Zeste binds to DNA and stimulates transcription from a nearby promoter.</text>
</comment>
<evidence type="ECO:0000256" key="5">
    <source>
        <dbReference type="ARBA" id="ARBA00025466"/>
    </source>
</evidence>
<reference evidence="8" key="1">
    <citation type="submission" date="2023-01" db="EMBL/GenBank/DDBJ databases">
        <title>Key to firefly adult light organ development and bioluminescence: homeobox transcription factors regulate luciferase expression and transportation to peroxisome.</title>
        <authorList>
            <person name="Fu X."/>
        </authorList>
    </citation>
    <scope>NUCLEOTIDE SEQUENCE [LARGE SCALE GENOMIC DNA]</scope>
</reference>
<protein>
    <recommendedName>
        <fullName evidence="2">Regulatory protein zeste</fullName>
    </recommendedName>
</protein>
<dbReference type="InterPro" id="IPR028002">
    <property type="entry name" value="Myb_DNA-bind_5"/>
</dbReference>
<name>A0AAN7PDY9_9COLE</name>
<sequence length="309" mass="35226">MEKKRTRAPNYSSKEKEVLLTIVRKHKNIVENKKTDAVSVNDKKLAWFKITQEFNCVSPNNCLRDTDSLRKYYDNLKEDIRKKAGHQRRSLYKTGGGPPSPIKKDDCDDLILDIVNTKTIFGLANPCDNDQVTEKQISMEDSEPWTETKIMESDTNSVSETFHGTGIPTDQIEVVFVDQPNSSCASMNLSDKSFGTKPGDLRKVLNPCLQKNIKQTYNNSIPINESARKRPNFSRRRPSVIRPLSSSTLAEKYEILLDKKIHLANGLQQEHELRMTLLRFDIALKKKQLIATGFHDTDVNLIESAELML</sequence>
<evidence type="ECO:0000259" key="6">
    <source>
        <dbReference type="Pfam" id="PF13873"/>
    </source>
</evidence>
<accession>A0AAN7PDY9</accession>
<evidence type="ECO:0000256" key="3">
    <source>
        <dbReference type="ARBA" id="ARBA00023015"/>
    </source>
</evidence>
<evidence type="ECO:0000313" key="7">
    <source>
        <dbReference type="EMBL" id="KAK4883359.1"/>
    </source>
</evidence>
<evidence type="ECO:0000256" key="1">
    <source>
        <dbReference type="ARBA" id="ARBA00011764"/>
    </source>
</evidence>
<keyword evidence="4" id="KW-0804">Transcription</keyword>
<evidence type="ECO:0000313" key="8">
    <source>
        <dbReference type="Proteomes" id="UP001353858"/>
    </source>
</evidence>